<evidence type="ECO:0000313" key="3">
    <source>
        <dbReference type="EMBL" id="CAL4766266.1"/>
    </source>
</evidence>
<evidence type="ECO:0000313" key="2">
    <source>
        <dbReference type="EMBL" id="CAI3978954.1"/>
    </source>
</evidence>
<name>A0A9P1BT33_9DINO</name>
<sequence length="1159" mass="128232">MSKLVDTLQANTVEWLSHMEMMWLLRTCRLAKRLVTTSPTYLDRSFYYQRNNMPPLPAHYDFDSDTSGKRHIPMRTREDELTLARVSALHVQQRKAMADIVPGAPRGTPATKELLPVRDGGDAAEGAAALVRLPTDGSFSKFSVASQEWPDADIQSQLCAFATDDGLAEDIEALIDGLPSPGNMGTPTKRMVNALETQLLPVCGLASHEEGIQLLRACLATARDDPTYGRTETQSESPVWGCNDDWALLRPELEKRTAPLSPKLPTEVMALPAAFFRDPTFAVPDPEQDCVVVFGGVANVEGAGAGGCHFMPLLTQRQALSWHSSTSAHEKWRDMVVAVEGRGDGLLLVDRVREAGDCYFHSLLLTLHAKGILFRAAASHESTPSPRQARVSTSPPASQEPGANRRGLCFDDAEDLEAVSFPDRNLEPYDIAKGLDAGALFLHSLVHRTPTAAWFTSADVRQALKNLRAPVFSRNLVRKIDMGVAHLIDHCLLEAREANMKQDDFKDFKLTARAAKCTAEARCAGTAGRLLRKRSAQEVRHDPRAMAERKRLQFKKRAGASKPLRVNCSRAFRKPRHLRCSRDSADSQGLAVAGAPVKGLEQKLQETKRLGALSSRMMAGRTLQRLQGLQNTSLLNTCRSIESPASGAVPVAGLTAELHGTAVLVLHTFVRHGKAHAHVAPIVPTANKKLPQGVDSFLDRRRSSTCREEELTNLGVAWQVVGFVRHTVYLKRTSFAGTDLPMTSDLLSLWEGLRNVAAAPVDIPCSDAVTDWAPAGAKANIVIIFSASAEEHQRKHKHHKLVPVGRVKEPVFLLDLPFPRILDMSLRRCETCHQHFQPQPEDVLRVMPDVVLHRNPSHFKQVRYMTHRYLLNLLLAIYDLFNLRGVRRRLTSIMFASATVHVLSGVKPMSPHSLGAMVLAVPTAQELKIIALKAFTIFVQKQVDHMVDQQCLYNFSVLRGDGHYDVAARVYEYDAKQKARKYPFTCILAWCGTDGSLLKPFVVAPGEAFHDQVKDLEPFLRKAKSLRMTHGLSSTDSRPTVHATDTYNKHRLLWPPIYDKVWMEQQVDAQGHTKKGDVCKVQRSGVGESDATMVTGEPMHELINLRRVLPSVGHDFADIYFDHAEAGLGILLTFQCSICFGHEIGAADAGKMCYGLSFC</sequence>
<protein>
    <submittedName>
        <fullName evidence="2">Uncharacterized protein</fullName>
    </submittedName>
</protein>
<gene>
    <name evidence="2" type="ORF">C1SCF055_LOCUS6942</name>
</gene>
<dbReference type="Proteomes" id="UP001152797">
    <property type="component" value="Unassembled WGS sequence"/>
</dbReference>
<dbReference type="OrthoDB" id="413912at2759"/>
<reference evidence="2" key="1">
    <citation type="submission" date="2022-10" db="EMBL/GenBank/DDBJ databases">
        <authorList>
            <person name="Chen Y."/>
            <person name="Dougan E. K."/>
            <person name="Chan C."/>
            <person name="Rhodes N."/>
            <person name="Thang M."/>
        </authorList>
    </citation>
    <scope>NUCLEOTIDE SEQUENCE</scope>
</reference>
<comment type="caution">
    <text evidence="2">The sequence shown here is derived from an EMBL/GenBank/DDBJ whole genome shotgun (WGS) entry which is preliminary data.</text>
</comment>
<feature type="compositionally biased region" description="Polar residues" evidence="1">
    <location>
        <begin position="380"/>
        <end position="397"/>
    </location>
</feature>
<proteinExistence type="predicted"/>
<keyword evidence="4" id="KW-1185">Reference proteome</keyword>
<dbReference type="EMBL" id="CAMXCT020000446">
    <property type="protein sequence ID" value="CAL1132329.1"/>
    <property type="molecule type" value="Genomic_DNA"/>
</dbReference>
<dbReference type="EMBL" id="CAMXCT030000446">
    <property type="protein sequence ID" value="CAL4766266.1"/>
    <property type="molecule type" value="Genomic_DNA"/>
</dbReference>
<reference evidence="3 4" key="2">
    <citation type="submission" date="2024-05" db="EMBL/GenBank/DDBJ databases">
        <authorList>
            <person name="Chen Y."/>
            <person name="Shah S."/>
            <person name="Dougan E. K."/>
            <person name="Thang M."/>
            <person name="Chan C."/>
        </authorList>
    </citation>
    <scope>NUCLEOTIDE SEQUENCE [LARGE SCALE GENOMIC DNA]</scope>
</reference>
<dbReference type="AlphaFoldDB" id="A0A9P1BT33"/>
<evidence type="ECO:0000256" key="1">
    <source>
        <dbReference type="SAM" id="MobiDB-lite"/>
    </source>
</evidence>
<evidence type="ECO:0000313" key="4">
    <source>
        <dbReference type="Proteomes" id="UP001152797"/>
    </source>
</evidence>
<accession>A0A9P1BT33</accession>
<dbReference type="EMBL" id="CAMXCT010000446">
    <property type="protein sequence ID" value="CAI3978954.1"/>
    <property type="molecule type" value="Genomic_DNA"/>
</dbReference>
<organism evidence="2">
    <name type="scientific">Cladocopium goreaui</name>
    <dbReference type="NCBI Taxonomy" id="2562237"/>
    <lineage>
        <taxon>Eukaryota</taxon>
        <taxon>Sar</taxon>
        <taxon>Alveolata</taxon>
        <taxon>Dinophyceae</taxon>
        <taxon>Suessiales</taxon>
        <taxon>Symbiodiniaceae</taxon>
        <taxon>Cladocopium</taxon>
    </lineage>
</organism>
<feature type="region of interest" description="Disordered" evidence="1">
    <location>
        <begin position="379"/>
        <end position="406"/>
    </location>
</feature>